<comment type="caution">
    <text evidence="1">The sequence shown here is derived from an EMBL/GenBank/DDBJ whole genome shotgun (WGS) entry which is preliminary data.</text>
</comment>
<dbReference type="Pfam" id="PF04340">
    <property type="entry name" value="DUF484"/>
    <property type="match status" value="1"/>
</dbReference>
<evidence type="ECO:0000313" key="1">
    <source>
        <dbReference type="EMBL" id="EMD83800.1"/>
    </source>
</evidence>
<evidence type="ECO:0000313" key="2">
    <source>
        <dbReference type="Proteomes" id="UP000011717"/>
    </source>
</evidence>
<keyword evidence="2" id="KW-1185">Reference proteome</keyword>
<gene>
    <name evidence="1" type="ORF">C725_0772</name>
</gene>
<dbReference type="RefSeq" id="WP_008600265.1">
    <property type="nucleotide sequence ID" value="NZ_AMRV01000002.1"/>
</dbReference>
<organism evidence="1 2">
    <name type="scientific">Pacificimonas flava</name>
    <dbReference type="NCBI Taxonomy" id="1234595"/>
    <lineage>
        <taxon>Bacteria</taxon>
        <taxon>Pseudomonadati</taxon>
        <taxon>Pseudomonadota</taxon>
        <taxon>Alphaproteobacteria</taxon>
        <taxon>Sphingomonadales</taxon>
        <taxon>Sphingosinicellaceae</taxon>
        <taxon>Pacificimonas</taxon>
    </lineage>
</organism>
<dbReference type="OrthoDB" id="7200179at2"/>
<dbReference type="InterPro" id="IPR007435">
    <property type="entry name" value="DUF484"/>
</dbReference>
<sequence>MNVLSFEAAARRRLERRLADLSTANAELSHYAAGSAGMAEAAHAACAALLTAETLPQIVRTVTHEWPSILGIEIAALALAAQEEAFRAGPAGIQRLSARRVRAWYGAAGAAQVRGSMGDVPLFGEQGSAVRTVGIVPLRLDAPLGCGVLALGSRASLAAGPVGGTETLDFLGTALSRMIGRCLLAIH</sequence>
<dbReference type="InterPro" id="IPR029016">
    <property type="entry name" value="GAF-like_dom_sf"/>
</dbReference>
<protein>
    <recommendedName>
        <fullName evidence="3">DUF484 domain-containing protein</fullName>
    </recommendedName>
</protein>
<dbReference type="AlphaFoldDB" id="M2SEN2"/>
<evidence type="ECO:0008006" key="3">
    <source>
        <dbReference type="Google" id="ProtNLM"/>
    </source>
</evidence>
<proteinExistence type="predicted"/>
<dbReference type="PATRIC" id="fig|1234595.3.peg.771"/>
<accession>M2SEN2</accession>
<dbReference type="Proteomes" id="UP000011717">
    <property type="component" value="Unassembled WGS sequence"/>
</dbReference>
<dbReference type="EMBL" id="AMRV01000002">
    <property type="protein sequence ID" value="EMD83800.1"/>
    <property type="molecule type" value="Genomic_DNA"/>
</dbReference>
<reference evidence="1 2" key="1">
    <citation type="journal article" date="2013" name="Genome Announc.">
        <title>Draft Genome Sequence of Strain JLT2015T, Belonging to the Family Sphingomonadaceae of the Alphaproteobacteria.</title>
        <authorList>
            <person name="Tang K."/>
            <person name="Liu K."/>
            <person name="Li S."/>
            <person name="Jiao N."/>
        </authorList>
    </citation>
    <scope>NUCLEOTIDE SEQUENCE [LARGE SCALE GENOMIC DNA]</scope>
    <source>
        <strain evidence="1 2">JLT2015</strain>
    </source>
</reference>
<dbReference type="Gene3D" id="3.30.450.40">
    <property type="match status" value="1"/>
</dbReference>
<name>M2SEN2_9SPHN</name>